<dbReference type="Proteomes" id="UP001597380">
    <property type="component" value="Unassembled WGS sequence"/>
</dbReference>
<comment type="caution">
    <text evidence="1">The sequence shown here is derived from an EMBL/GenBank/DDBJ whole genome shotgun (WGS) entry which is preliminary data.</text>
</comment>
<dbReference type="RefSeq" id="WP_345338233.1">
    <property type="nucleotide sequence ID" value="NZ_BAABLI010000004.1"/>
</dbReference>
<protein>
    <submittedName>
        <fullName evidence="1">Uncharacterized protein</fullName>
    </submittedName>
</protein>
<dbReference type="EMBL" id="JBHUHT010000007">
    <property type="protein sequence ID" value="MFD2094772.1"/>
    <property type="molecule type" value="Genomic_DNA"/>
</dbReference>
<accession>A0ABW4XI76</accession>
<evidence type="ECO:0000313" key="2">
    <source>
        <dbReference type="Proteomes" id="UP001597380"/>
    </source>
</evidence>
<proteinExistence type="predicted"/>
<reference evidence="2" key="1">
    <citation type="journal article" date="2019" name="Int. J. Syst. Evol. Microbiol.">
        <title>The Global Catalogue of Microorganisms (GCM) 10K type strain sequencing project: providing services to taxonomists for standard genome sequencing and annotation.</title>
        <authorList>
            <consortium name="The Broad Institute Genomics Platform"/>
            <consortium name="The Broad Institute Genome Sequencing Center for Infectious Disease"/>
            <person name="Wu L."/>
            <person name="Ma J."/>
        </authorList>
    </citation>
    <scope>NUCLEOTIDE SEQUENCE [LARGE SCALE GENOMIC DNA]</scope>
    <source>
        <strain evidence="2">CGMCC 1.10992</strain>
    </source>
</reference>
<name>A0ABW4XI76_9GAMM</name>
<evidence type="ECO:0000313" key="1">
    <source>
        <dbReference type="EMBL" id="MFD2094772.1"/>
    </source>
</evidence>
<sequence length="105" mass="12093">MTLHFTLASHPKLKSFRPSERLLIFAKAYLDVKGWSKLAVNIYKLLLLIPPFIWLANIDIWWEAVPVVMAIPLYPLLTRPAQMLAVEPFLEDAIQDHKISKAKVQ</sequence>
<organism evidence="1 2">
    <name type="scientific">Corallincola platygyrae</name>
    <dbReference type="NCBI Taxonomy" id="1193278"/>
    <lineage>
        <taxon>Bacteria</taxon>
        <taxon>Pseudomonadati</taxon>
        <taxon>Pseudomonadota</taxon>
        <taxon>Gammaproteobacteria</taxon>
        <taxon>Alteromonadales</taxon>
        <taxon>Psychromonadaceae</taxon>
        <taxon>Corallincola</taxon>
    </lineage>
</organism>
<gene>
    <name evidence="1" type="ORF">ACFSJ3_02165</name>
</gene>
<keyword evidence="2" id="KW-1185">Reference proteome</keyword>